<evidence type="ECO:0000313" key="3">
    <source>
        <dbReference type="Proteomes" id="UP000247409"/>
    </source>
</evidence>
<organism evidence="2 3">
    <name type="scientific">Gracilariopsis chorda</name>
    <dbReference type="NCBI Taxonomy" id="448386"/>
    <lineage>
        <taxon>Eukaryota</taxon>
        <taxon>Rhodophyta</taxon>
        <taxon>Florideophyceae</taxon>
        <taxon>Rhodymeniophycidae</taxon>
        <taxon>Gracilariales</taxon>
        <taxon>Gracilariaceae</taxon>
        <taxon>Gracilariopsis</taxon>
    </lineage>
</organism>
<gene>
    <name evidence="2" type="ORF">BWQ96_03811</name>
</gene>
<dbReference type="SUPFAM" id="SSF49562">
    <property type="entry name" value="C2 domain (Calcium/lipid-binding domain, CaLB)"/>
    <property type="match status" value="1"/>
</dbReference>
<name>A0A2V3IXJ3_9FLOR</name>
<sequence length="137" mass="15039">MAEVEGKISIWIKSGSFNHGSDLYIQVLIDDNSIWKTEEKDGFTPDFDSTVVKHIKGDYEKIVLRLMDEDTCTRDDVIATAEFPIADLLDDGINDDSVSMCDADGNEVGTLGVNINFEAGDVNAFQLFGSMLHKGGD</sequence>
<dbReference type="Proteomes" id="UP000247409">
    <property type="component" value="Unassembled WGS sequence"/>
</dbReference>
<dbReference type="CDD" id="cd00030">
    <property type="entry name" value="C2"/>
    <property type="match status" value="1"/>
</dbReference>
<dbReference type="OrthoDB" id="419768at2759"/>
<dbReference type="AlphaFoldDB" id="A0A2V3IXJ3"/>
<proteinExistence type="predicted"/>
<protein>
    <recommendedName>
        <fullName evidence="1">C2 domain-containing protein</fullName>
    </recommendedName>
</protein>
<keyword evidence="3" id="KW-1185">Reference proteome</keyword>
<dbReference type="InterPro" id="IPR035892">
    <property type="entry name" value="C2_domain_sf"/>
</dbReference>
<dbReference type="EMBL" id="NBIV01000039">
    <property type="protein sequence ID" value="PXF46417.1"/>
    <property type="molecule type" value="Genomic_DNA"/>
</dbReference>
<reference evidence="2 3" key="1">
    <citation type="journal article" date="2018" name="Mol. Biol. Evol.">
        <title>Analysis of the draft genome of the red seaweed Gracilariopsis chorda provides insights into genome size evolution in Rhodophyta.</title>
        <authorList>
            <person name="Lee J."/>
            <person name="Yang E.C."/>
            <person name="Graf L."/>
            <person name="Yang J.H."/>
            <person name="Qiu H."/>
            <person name="Zel Zion U."/>
            <person name="Chan C.X."/>
            <person name="Stephens T.G."/>
            <person name="Weber A.P.M."/>
            <person name="Boo G.H."/>
            <person name="Boo S.M."/>
            <person name="Kim K.M."/>
            <person name="Shin Y."/>
            <person name="Jung M."/>
            <person name="Lee S.J."/>
            <person name="Yim H.S."/>
            <person name="Lee J.H."/>
            <person name="Bhattacharya D."/>
            <person name="Yoon H.S."/>
        </authorList>
    </citation>
    <scope>NUCLEOTIDE SEQUENCE [LARGE SCALE GENOMIC DNA]</scope>
    <source>
        <strain evidence="2 3">SKKU-2015</strain>
        <tissue evidence="2">Whole body</tissue>
    </source>
</reference>
<dbReference type="Pfam" id="PF00168">
    <property type="entry name" value="C2"/>
    <property type="match status" value="1"/>
</dbReference>
<feature type="domain" description="C2" evidence="1">
    <location>
        <begin position="18"/>
        <end position="93"/>
    </location>
</feature>
<dbReference type="Gene3D" id="2.60.40.150">
    <property type="entry name" value="C2 domain"/>
    <property type="match status" value="1"/>
</dbReference>
<evidence type="ECO:0000259" key="1">
    <source>
        <dbReference type="Pfam" id="PF00168"/>
    </source>
</evidence>
<accession>A0A2V3IXJ3</accession>
<dbReference type="InterPro" id="IPR000008">
    <property type="entry name" value="C2_dom"/>
</dbReference>
<comment type="caution">
    <text evidence="2">The sequence shown here is derived from an EMBL/GenBank/DDBJ whole genome shotgun (WGS) entry which is preliminary data.</text>
</comment>
<evidence type="ECO:0000313" key="2">
    <source>
        <dbReference type="EMBL" id="PXF46417.1"/>
    </source>
</evidence>